<organism evidence="1 2">
    <name type="scientific">Pontibacter amylolyticus</name>
    <dbReference type="NCBI Taxonomy" id="1424080"/>
    <lineage>
        <taxon>Bacteria</taxon>
        <taxon>Pseudomonadati</taxon>
        <taxon>Bacteroidota</taxon>
        <taxon>Cytophagia</taxon>
        <taxon>Cytophagales</taxon>
        <taxon>Hymenobacteraceae</taxon>
        <taxon>Pontibacter</taxon>
    </lineage>
</organism>
<protein>
    <recommendedName>
        <fullName evidence="3">SMODS-associated and fused to various effectors domain-containing protein</fullName>
    </recommendedName>
</protein>
<dbReference type="RefSeq" id="WP_188499950.1">
    <property type="nucleotide sequence ID" value="NZ_BMFP01000001.1"/>
</dbReference>
<sequence>MNNYDSLVTVLGWEDRSSEGILNDLRNNRILRIYALDFEKNQDTPPFKSGEIDEYCLTHHIEFNKIKIDYETPLKSWKGIEGFVQGQSDIGTKVLLNITTMPRETIWSLLFFLRQSKAAQIDYVYYKPQKYSNKWLSKEPCKPRLLFKHSGITELGKPTALIILTGFDADRTRQLINFYEPSLTVLGIQIGDQFDNLNRNDKKMHIEKCMGVTSFSEFNIDAYSEDHGLEVLRKEVKKLKKFNIIISSLGPKLSAIAIYKLFLEFPQIAISYVSSKHYNSDYSEGTGEPIKGSFIENN</sequence>
<evidence type="ECO:0000313" key="2">
    <source>
        <dbReference type="Proteomes" id="UP000634043"/>
    </source>
</evidence>
<comment type="caution">
    <text evidence="1">The sequence shown here is derived from an EMBL/GenBank/DDBJ whole genome shotgun (WGS) entry which is preliminary data.</text>
</comment>
<gene>
    <name evidence="1" type="ORF">GCM10011323_05280</name>
</gene>
<accession>A0ABQ1VY89</accession>
<proteinExistence type="predicted"/>
<dbReference type="EMBL" id="BMFP01000001">
    <property type="protein sequence ID" value="GGG03406.1"/>
    <property type="molecule type" value="Genomic_DNA"/>
</dbReference>
<dbReference type="Proteomes" id="UP000634043">
    <property type="component" value="Unassembled WGS sequence"/>
</dbReference>
<name>A0ABQ1VY89_9BACT</name>
<keyword evidence="2" id="KW-1185">Reference proteome</keyword>
<evidence type="ECO:0008006" key="3">
    <source>
        <dbReference type="Google" id="ProtNLM"/>
    </source>
</evidence>
<evidence type="ECO:0000313" key="1">
    <source>
        <dbReference type="EMBL" id="GGG03406.1"/>
    </source>
</evidence>
<reference evidence="2" key="1">
    <citation type="journal article" date="2019" name="Int. J. Syst. Evol. Microbiol.">
        <title>The Global Catalogue of Microorganisms (GCM) 10K type strain sequencing project: providing services to taxonomists for standard genome sequencing and annotation.</title>
        <authorList>
            <consortium name="The Broad Institute Genomics Platform"/>
            <consortium name="The Broad Institute Genome Sequencing Center for Infectious Disease"/>
            <person name="Wu L."/>
            <person name="Ma J."/>
        </authorList>
    </citation>
    <scope>NUCLEOTIDE SEQUENCE [LARGE SCALE GENOMIC DNA]</scope>
    <source>
        <strain evidence="2">CGMCC 1.12749</strain>
    </source>
</reference>